<keyword evidence="4" id="KW-1133">Transmembrane helix</keyword>
<evidence type="ECO:0008006" key="7">
    <source>
        <dbReference type="Google" id="ProtNLM"/>
    </source>
</evidence>
<feature type="coiled-coil region" evidence="2">
    <location>
        <begin position="208"/>
        <end position="264"/>
    </location>
</feature>
<dbReference type="eggNOG" id="COG1196">
    <property type="taxonomic scope" value="Bacteria"/>
</dbReference>
<comment type="caution">
    <text evidence="5">The sequence shown here is derived from an EMBL/GenBank/DDBJ whole genome shotgun (WGS) entry which is preliminary data.</text>
</comment>
<dbReference type="Proteomes" id="UP000018482">
    <property type="component" value="Unassembled WGS sequence"/>
</dbReference>
<evidence type="ECO:0000313" key="5">
    <source>
        <dbReference type="EMBL" id="ESV54874.1"/>
    </source>
</evidence>
<evidence type="ECO:0000256" key="3">
    <source>
        <dbReference type="SAM" id="MobiDB-lite"/>
    </source>
</evidence>
<keyword evidence="4" id="KW-0472">Membrane</keyword>
<dbReference type="PANTHER" id="PTHR32083:SF48">
    <property type="entry name" value="TRANS-GOLGI NETWORK-LOCALIZED SYP41-INTERACTING PROTEIN 1"/>
    <property type="match status" value="1"/>
</dbReference>
<evidence type="ECO:0000256" key="1">
    <source>
        <dbReference type="ARBA" id="ARBA00023054"/>
    </source>
</evidence>
<sequence>MMLKKLKLVRKNSGKFAATSTIALLGFGLANHSDVQADELLVPLTQGDSSATSSTDSTVVPTTVAEATAVVATNQAELDSTSLALSAKESEIVSQSLEAEAATSEVATLEQQLVSAVAEHSEALVIKSTATSEHLSELASELASTTSTFQSASAANTVAQSAAASQSATATSASLVASEANQAASEAAAKVDELTSLVEAPDKISTDLVSVKSEVSRLEREVSVAEKAVASATATAKADLAKQLAAKQEELSKKQGELNSLKTEQMTVKAVSVAGANKIVLPSTYKTQVYPALKAIENSGWTFSPGYNAAVAKYTNQIESGVKASTYGVSYTGGGVNGYKSIAADKTRYIDPNNLSVDVQNEMAQFVGEILNDVRGQLGLTALTVTKSAQQFATAVAAEYSRTSFGTMSNPHSSAIIGKNAQSVGLLASDNRGYESLGFFGTARTVDQLKNYFYNSIVYMLFNDVTSRYGHTISLLQNSNNGPYYLGVSSTSRAQHIYVIPSANVKSANFSTTPVVPVKAVDNSAKISAVESVMSRIQTEITNLKSQSSSVASSKVVVRAKDKLKKLNQQLATSRQNYNSLSALKTKLAANKSLLVSQLEKAKQTNALRLQEKVVAQDKLTTELKKYQILKVSATASSATVASLKSEIAELSKQLKKYNDPELVNRTQATVDALNRDLEVAKTDLAVNVSALDLLKADLSKVVTAYEAAKLNLEKSDLRLKDLQAAEKAQTDAVSTGVFATIPAKVAIHSLVASSAATVSASEVELSSSTTITSTEQLLTVSLGPVSATATPVVSFTTGADSIRTLSQGQNVALTQASKATSTVSQNATITPVSSNEEVVTEVEEASHTEEAANKVSTTATTATEDSVDSVEETSASASSEEVSNDRPVAMAMIAGATMVGLAAMAVSKKRYK</sequence>
<feature type="coiled-coil region" evidence="2">
    <location>
        <begin position="664"/>
        <end position="726"/>
    </location>
</feature>
<dbReference type="InterPro" id="IPR027607">
    <property type="entry name" value="Surf_Exclu_SEC10/PgrA"/>
</dbReference>
<feature type="compositionally biased region" description="Low complexity" evidence="3">
    <location>
        <begin position="873"/>
        <end position="882"/>
    </location>
</feature>
<feature type="coiled-coil region" evidence="2">
    <location>
        <begin position="557"/>
        <end position="584"/>
    </location>
</feature>
<keyword evidence="1 2" id="KW-0175">Coiled coil</keyword>
<dbReference type="NCBIfam" id="TIGR04320">
    <property type="entry name" value="Surf_Exclu_PgrA"/>
    <property type="match status" value="1"/>
</dbReference>
<proteinExistence type="predicted"/>
<dbReference type="AlphaFoldDB" id="V6Z5K6"/>
<gene>
    <name evidence="5" type="ORF">SAG0136_06460</name>
</gene>
<feature type="transmembrane region" description="Helical" evidence="4">
    <location>
        <begin position="889"/>
        <end position="907"/>
    </location>
</feature>
<organism evidence="5 6">
    <name type="scientific">Streptococcus agalactiae LMG 14747</name>
    <dbReference type="NCBI Taxonomy" id="1154860"/>
    <lineage>
        <taxon>Bacteria</taxon>
        <taxon>Bacillati</taxon>
        <taxon>Bacillota</taxon>
        <taxon>Bacilli</taxon>
        <taxon>Lactobacillales</taxon>
        <taxon>Streptococcaceae</taxon>
        <taxon>Streptococcus</taxon>
    </lineage>
</organism>
<dbReference type="EMBL" id="ANQC01000096">
    <property type="protein sequence ID" value="ESV54874.1"/>
    <property type="molecule type" value="Genomic_DNA"/>
</dbReference>
<feature type="region of interest" description="Disordered" evidence="3">
    <location>
        <begin position="845"/>
        <end position="884"/>
    </location>
</feature>
<evidence type="ECO:0000313" key="6">
    <source>
        <dbReference type="Proteomes" id="UP000018482"/>
    </source>
</evidence>
<name>V6Z5K6_STRAG</name>
<protein>
    <recommendedName>
        <fullName evidence="7">SEC10/PgrA surface exclusion domain-containing protein</fullName>
    </recommendedName>
</protein>
<dbReference type="GO" id="GO:0005856">
    <property type="term" value="C:cytoskeleton"/>
    <property type="evidence" value="ECO:0007669"/>
    <property type="project" value="TreeGrafter"/>
</dbReference>
<evidence type="ECO:0000256" key="4">
    <source>
        <dbReference type="SAM" id="Phobius"/>
    </source>
</evidence>
<dbReference type="PANTHER" id="PTHR32083">
    <property type="entry name" value="CILIA AND FLAGELLA-ASSOCIATED PROTEIN 58-RELATED"/>
    <property type="match status" value="1"/>
</dbReference>
<accession>V6Z5K6</accession>
<feature type="coiled-coil region" evidence="2">
    <location>
        <begin position="92"/>
        <end position="119"/>
    </location>
</feature>
<keyword evidence="4" id="KW-0812">Transmembrane</keyword>
<reference evidence="5 6" key="1">
    <citation type="submission" date="2013-05" db="EMBL/GenBank/DDBJ databases">
        <authorList>
            <person name="Richards V.P."/>
            <person name="Durkin S.A.S."/>
            <person name="Kim M."/>
            <person name="Pavinski Bitar P.D."/>
            <person name="Stanhope M.J."/>
            <person name="Town C.D."/>
            <person name="Venter J.C."/>
        </authorList>
    </citation>
    <scope>NUCLEOTIDE SEQUENCE [LARGE SCALE GENOMIC DNA]</scope>
    <source>
        <strain evidence="5 6">LMG 14747</strain>
    </source>
</reference>
<evidence type="ECO:0000256" key="2">
    <source>
        <dbReference type="SAM" id="Coils"/>
    </source>
</evidence>